<organism evidence="2 3">
    <name type="scientific">Solanum verrucosum</name>
    <dbReference type="NCBI Taxonomy" id="315347"/>
    <lineage>
        <taxon>Eukaryota</taxon>
        <taxon>Viridiplantae</taxon>
        <taxon>Streptophyta</taxon>
        <taxon>Embryophyta</taxon>
        <taxon>Tracheophyta</taxon>
        <taxon>Spermatophyta</taxon>
        <taxon>Magnoliopsida</taxon>
        <taxon>eudicotyledons</taxon>
        <taxon>Gunneridae</taxon>
        <taxon>Pentapetalae</taxon>
        <taxon>asterids</taxon>
        <taxon>lamiids</taxon>
        <taxon>Solanales</taxon>
        <taxon>Solanaceae</taxon>
        <taxon>Solanoideae</taxon>
        <taxon>Solaneae</taxon>
        <taxon>Solanum</taxon>
    </lineage>
</organism>
<reference evidence="2" key="1">
    <citation type="submission" date="2023-08" db="EMBL/GenBank/DDBJ databases">
        <title>A de novo genome assembly of Solanum verrucosum Schlechtendal, a Mexican diploid species geographically isolated from the other diploid A-genome species in potato relatives.</title>
        <authorList>
            <person name="Hosaka K."/>
        </authorList>
    </citation>
    <scope>NUCLEOTIDE SEQUENCE</scope>
    <source>
        <tissue evidence="2">Young leaves</tissue>
    </source>
</reference>
<gene>
    <name evidence="2" type="ORF">MTR67_001747</name>
</gene>
<evidence type="ECO:0000313" key="2">
    <source>
        <dbReference type="EMBL" id="WMV08362.1"/>
    </source>
</evidence>
<dbReference type="EMBL" id="CP133612">
    <property type="protein sequence ID" value="WMV08362.1"/>
    <property type="molecule type" value="Genomic_DNA"/>
</dbReference>
<proteinExistence type="predicted"/>
<dbReference type="AlphaFoldDB" id="A0AAF0T5A2"/>
<keyword evidence="3" id="KW-1185">Reference proteome</keyword>
<accession>A0AAF0T5A2</accession>
<sequence length="217" mass="24321">MLTAIPTLEEVRDSVFGINPESAPGPNGLKALFYQTCWEVVAKDVYAAVKFFFEGMQHKHFPVCPLIVGRQRLAYYADIISKVTSRIKGWQNKLLLPGGRAILAWSTSHYYGPCGGPRTMKVLVVLTWAEVWSFRGLLPMFSRIPPRPVFKITDREGPRGPYLGEVRARLWGLLVQPPRPVIKTTDHEGARGLMPRPGDFQVMTTGMSTDRGPYHGP</sequence>
<evidence type="ECO:0000256" key="1">
    <source>
        <dbReference type="SAM" id="MobiDB-lite"/>
    </source>
</evidence>
<protein>
    <recommendedName>
        <fullName evidence="4">Reverse transcriptase</fullName>
    </recommendedName>
</protein>
<name>A0AAF0T5A2_SOLVR</name>
<dbReference type="Proteomes" id="UP001234989">
    <property type="component" value="Chromosome 1"/>
</dbReference>
<evidence type="ECO:0000313" key="3">
    <source>
        <dbReference type="Proteomes" id="UP001234989"/>
    </source>
</evidence>
<feature type="region of interest" description="Disordered" evidence="1">
    <location>
        <begin position="184"/>
        <end position="217"/>
    </location>
</feature>
<evidence type="ECO:0008006" key="4">
    <source>
        <dbReference type="Google" id="ProtNLM"/>
    </source>
</evidence>